<evidence type="ECO:0000313" key="2">
    <source>
        <dbReference type="EMBL" id="KAG8188366.1"/>
    </source>
</evidence>
<proteinExistence type="predicted"/>
<evidence type="ECO:0000256" key="1">
    <source>
        <dbReference type="SAM" id="SignalP"/>
    </source>
</evidence>
<feature type="signal peptide" evidence="1">
    <location>
        <begin position="1"/>
        <end position="17"/>
    </location>
</feature>
<feature type="chain" id="PRO_5043473536" evidence="1">
    <location>
        <begin position="18"/>
        <end position="152"/>
    </location>
</feature>
<dbReference type="Proteomes" id="UP000827092">
    <property type="component" value="Unassembled WGS sequence"/>
</dbReference>
<gene>
    <name evidence="2" type="ORF">JTE90_019273</name>
</gene>
<evidence type="ECO:0000313" key="3">
    <source>
        <dbReference type="Proteomes" id="UP000827092"/>
    </source>
</evidence>
<dbReference type="EMBL" id="JAFNEN010000239">
    <property type="protein sequence ID" value="KAG8188366.1"/>
    <property type="molecule type" value="Genomic_DNA"/>
</dbReference>
<comment type="caution">
    <text evidence="2">The sequence shown here is derived from an EMBL/GenBank/DDBJ whole genome shotgun (WGS) entry which is preliminary data.</text>
</comment>
<protein>
    <submittedName>
        <fullName evidence="2">Uncharacterized protein</fullName>
    </submittedName>
</protein>
<sequence>MNTKLAFLCNLLGIVSSEPFLGLIQQAADEAQLMTRNEGLLTQTINSGLKVLNGEVYKKLWQNELKRMLVSALRQSRGENRRTMLKALATFARLQKRNSSPGEIVASIRQILVDIWKTNVLKDSNDNHFVDFLNHSSDIIRHHREEVLSSTR</sequence>
<accession>A0AAV6UXY4</accession>
<organism evidence="2 3">
    <name type="scientific">Oedothorax gibbosus</name>
    <dbReference type="NCBI Taxonomy" id="931172"/>
    <lineage>
        <taxon>Eukaryota</taxon>
        <taxon>Metazoa</taxon>
        <taxon>Ecdysozoa</taxon>
        <taxon>Arthropoda</taxon>
        <taxon>Chelicerata</taxon>
        <taxon>Arachnida</taxon>
        <taxon>Araneae</taxon>
        <taxon>Araneomorphae</taxon>
        <taxon>Entelegynae</taxon>
        <taxon>Araneoidea</taxon>
        <taxon>Linyphiidae</taxon>
        <taxon>Erigoninae</taxon>
        <taxon>Oedothorax</taxon>
    </lineage>
</organism>
<keyword evidence="3" id="KW-1185">Reference proteome</keyword>
<keyword evidence="1" id="KW-0732">Signal</keyword>
<reference evidence="2 3" key="1">
    <citation type="journal article" date="2022" name="Nat. Ecol. Evol.">
        <title>A masculinizing supergene underlies an exaggerated male reproductive morph in a spider.</title>
        <authorList>
            <person name="Hendrickx F."/>
            <person name="De Corte Z."/>
            <person name="Sonet G."/>
            <person name="Van Belleghem S.M."/>
            <person name="Kostlbacher S."/>
            <person name="Vangestel C."/>
        </authorList>
    </citation>
    <scope>NUCLEOTIDE SEQUENCE [LARGE SCALE GENOMIC DNA]</scope>
    <source>
        <strain evidence="2">W744_W776</strain>
    </source>
</reference>
<name>A0AAV6UXY4_9ARAC</name>
<dbReference type="AlphaFoldDB" id="A0AAV6UXY4"/>